<dbReference type="Proteomes" id="UP000837857">
    <property type="component" value="Chromosome 4"/>
</dbReference>
<reference evidence="2" key="1">
    <citation type="submission" date="2022-03" db="EMBL/GenBank/DDBJ databases">
        <authorList>
            <person name="Martin H S."/>
        </authorList>
    </citation>
    <scope>NUCLEOTIDE SEQUENCE</scope>
</reference>
<organism evidence="2 3">
    <name type="scientific">Iphiclides podalirius</name>
    <name type="common">scarce swallowtail</name>
    <dbReference type="NCBI Taxonomy" id="110791"/>
    <lineage>
        <taxon>Eukaryota</taxon>
        <taxon>Metazoa</taxon>
        <taxon>Ecdysozoa</taxon>
        <taxon>Arthropoda</taxon>
        <taxon>Hexapoda</taxon>
        <taxon>Insecta</taxon>
        <taxon>Pterygota</taxon>
        <taxon>Neoptera</taxon>
        <taxon>Endopterygota</taxon>
        <taxon>Lepidoptera</taxon>
        <taxon>Glossata</taxon>
        <taxon>Ditrysia</taxon>
        <taxon>Papilionoidea</taxon>
        <taxon>Papilionidae</taxon>
        <taxon>Papilioninae</taxon>
        <taxon>Iphiclides</taxon>
    </lineage>
</organism>
<keyword evidence="3" id="KW-1185">Reference proteome</keyword>
<evidence type="ECO:0000313" key="3">
    <source>
        <dbReference type="Proteomes" id="UP000837857"/>
    </source>
</evidence>
<feature type="region of interest" description="Disordered" evidence="1">
    <location>
        <begin position="33"/>
        <end position="71"/>
    </location>
</feature>
<name>A0ABN8ISC7_9NEOP</name>
<evidence type="ECO:0000313" key="2">
    <source>
        <dbReference type="EMBL" id="CAH2065833.1"/>
    </source>
</evidence>
<protein>
    <submittedName>
        <fullName evidence="2">Uncharacterized protein</fullName>
    </submittedName>
</protein>
<feature type="compositionally biased region" description="Basic and acidic residues" evidence="1">
    <location>
        <begin position="38"/>
        <end position="48"/>
    </location>
</feature>
<feature type="non-terminal residue" evidence="2">
    <location>
        <position position="71"/>
    </location>
</feature>
<proteinExistence type="predicted"/>
<accession>A0ABN8ISC7</accession>
<gene>
    <name evidence="2" type="ORF">IPOD504_LOCUS13156</name>
</gene>
<dbReference type="EMBL" id="OW152816">
    <property type="protein sequence ID" value="CAH2065833.1"/>
    <property type="molecule type" value="Genomic_DNA"/>
</dbReference>
<sequence>MFGAKGAWRRVGGCRPKARGPLSFLEQLVKCTGRRQRRDAEPRDDQPHRHLPHPGAPPGQPLATLLGNVLR</sequence>
<evidence type="ECO:0000256" key="1">
    <source>
        <dbReference type="SAM" id="MobiDB-lite"/>
    </source>
</evidence>